<keyword evidence="2" id="KW-0812">Transmembrane</keyword>
<comment type="similarity">
    <text evidence="1">Belongs to the ERGIC family.</text>
</comment>
<keyword evidence="2" id="KW-0472">Membrane</keyword>
<evidence type="ECO:0000256" key="1">
    <source>
        <dbReference type="ARBA" id="ARBA00005648"/>
    </source>
</evidence>
<evidence type="ECO:0000313" key="4">
    <source>
        <dbReference type="EMBL" id="KAF4727916.1"/>
    </source>
</evidence>
<evidence type="ECO:0000256" key="2">
    <source>
        <dbReference type="SAM" id="Phobius"/>
    </source>
</evidence>
<dbReference type="PANTHER" id="PTHR10984:SF25">
    <property type="entry name" value="ENDOPLASMIC RETICULUM-GOLGI INTERMEDIATE COMPARTMENT PROTEIN 3"/>
    <property type="match status" value="1"/>
</dbReference>
<protein>
    <recommendedName>
        <fullName evidence="3">Endoplasmic reticulum vesicle transporter C-terminal domain-containing protein</fullName>
    </recommendedName>
</protein>
<dbReference type="InterPro" id="IPR045888">
    <property type="entry name" value="Erv"/>
</dbReference>
<proteinExistence type="inferred from homology"/>
<evidence type="ECO:0000313" key="5">
    <source>
        <dbReference type="Proteomes" id="UP000553632"/>
    </source>
</evidence>
<dbReference type="InterPro" id="IPR012936">
    <property type="entry name" value="Erv_C"/>
</dbReference>
<dbReference type="PANTHER" id="PTHR10984">
    <property type="entry name" value="ENDOPLASMIC RETICULUM-GOLGI INTERMEDIATE COMPARTMENT PROTEIN"/>
    <property type="match status" value="1"/>
</dbReference>
<dbReference type="Proteomes" id="UP000553632">
    <property type="component" value="Unassembled WGS sequence"/>
</dbReference>
<gene>
    <name evidence="4" type="ORF">FOZ63_000614</name>
</gene>
<dbReference type="EMBL" id="JABANO010020778">
    <property type="protein sequence ID" value="KAF4727916.1"/>
    <property type="molecule type" value="Genomic_DNA"/>
</dbReference>
<dbReference type="Pfam" id="PF07970">
    <property type="entry name" value="COPIIcoated_ERV"/>
    <property type="match status" value="1"/>
</dbReference>
<accession>A0A7J6S657</accession>
<sequence>MCKFWGYFDTAKVPGNFHISTHGVSREAWEQVMRQRGYAGVSGELSGGINMRHIIHRLHFVDPATNATIDAGREMLAGEVTGDALAYQYYLRVNPVSDLTTGSPLHGYQYRGHLVESSLSSHELSTTFKFDIDAIRVSYTISEVTTLSHFIVHGLAIAGGMVAVMMMLIKVAENLSG</sequence>
<dbReference type="AlphaFoldDB" id="A0A7J6S657"/>
<feature type="transmembrane region" description="Helical" evidence="2">
    <location>
        <begin position="150"/>
        <end position="169"/>
    </location>
</feature>
<comment type="caution">
    <text evidence="4">The sequence shown here is derived from an EMBL/GenBank/DDBJ whole genome shotgun (WGS) entry which is preliminary data.</text>
</comment>
<keyword evidence="5" id="KW-1185">Reference proteome</keyword>
<evidence type="ECO:0000259" key="3">
    <source>
        <dbReference type="Pfam" id="PF07970"/>
    </source>
</evidence>
<feature type="domain" description="Endoplasmic reticulum vesicle transporter C-terminal" evidence="3">
    <location>
        <begin position="2"/>
        <end position="167"/>
    </location>
</feature>
<dbReference type="GO" id="GO:0005783">
    <property type="term" value="C:endoplasmic reticulum"/>
    <property type="evidence" value="ECO:0007669"/>
    <property type="project" value="TreeGrafter"/>
</dbReference>
<keyword evidence="2" id="KW-1133">Transmembrane helix</keyword>
<organism evidence="4 5">
    <name type="scientific">Perkinsus olseni</name>
    <name type="common">Perkinsus atlanticus</name>
    <dbReference type="NCBI Taxonomy" id="32597"/>
    <lineage>
        <taxon>Eukaryota</taxon>
        <taxon>Sar</taxon>
        <taxon>Alveolata</taxon>
        <taxon>Perkinsozoa</taxon>
        <taxon>Perkinsea</taxon>
        <taxon>Perkinsida</taxon>
        <taxon>Perkinsidae</taxon>
        <taxon>Perkinsus</taxon>
    </lineage>
</organism>
<name>A0A7J6S657_PEROL</name>
<dbReference type="GO" id="GO:0030134">
    <property type="term" value="C:COPII-coated ER to Golgi transport vesicle"/>
    <property type="evidence" value="ECO:0007669"/>
    <property type="project" value="TreeGrafter"/>
</dbReference>
<reference evidence="4 5" key="1">
    <citation type="submission" date="2020-04" db="EMBL/GenBank/DDBJ databases">
        <title>Perkinsus olseni comparative genomics.</title>
        <authorList>
            <person name="Bogema D.R."/>
        </authorList>
    </citation>
    <scope>NUCLEOTIDE SEQUENCE [LARGE SCALE GENOMIC DNA]</scope>
    <source>
        <strain evidence="4 5">ATCC PRA-207</strain>
    </source>
</reference>